<keyword evidence="2" id="KW-1185">Reference proteome</keyword>
<accession>A0A7J7JJU4</accession>
<reference evidence="1" key="1">
    <citation type="submission" date="2020-06" db="EMBL/GenBank/DDBJ databases">
        <title>Draft genome of Bugula neritina, a colonial animal packing powerful symbionts and potential medicines.</title>
        <authorList>
            <person name="Rayko M."/>
        </authorList>
    </citation>
    <scope>NUCLEOTIDE SEQUENCE [LARGE SCALE GENOMIC DNA]</scope>
    <source>
        <strain evidence="1">Kwan_BN1</strain>
    </source>
</reference>
<dbReference type="AlphaFoldDB" id="A0A7J7JJU4"/>
<organism evidence="1 2">
    <name type="scientific">Bugula neritina</name>
    <name type="common">Brown bryozoan</name>
    <name type="synonym">Sertularia neritina</name>
    <dbReference type="NCBI Taxonomy" id="10212"/>
    <lineage>
        <taxon>Eukaryota</taxon>
        <taxon>Metazoa</taxon>
        <taxon>Spiralia</taxon>
        <taxon>Lophotrochozoa</taxon>
        <taxon>Bryozoa</taxon>
        <taxon>Gymnolaemata</taxon>
        <taxon>Cheilostomatida</taxon>
        <taxon>Flustrina</taxon>
        <taxon>Buguloidea</taxon>
        <taxon>Bugulidae</taxon>
        <taxon>Bugula</taxon>
    </lineage>
</organism>
<gene>
    <name evidence="1" type="ORF">EB796_016017</name>
</gene>
<dbReference type="EMBL" id="VXIV02002437">
    <property type="protein sequence ID" value="KAF6025766.1"/>
    <property type="molecule type" value="Genomic_DNA"/>
</dbReference>
<name>A0A7J7JJU4_BUGNE</name>
<sequence>MYLYPCQNYYQKVKDRCFSYSTSNGVEDFEGLTTSEKLEIVSKVYQRNVILFSTEGKEPITVGKFSGTKMDIFLRADEDGFFECIKSIEYMKTAAFCQSLVYEKLYESFGVSKREQHQAIANVRTKVYNIHQKNYGSYDNKNHSTLQEVNLLIYVTFLFIEQKIKQGDKVFVKQASSESMDEQCIGHVQKISDDSSTADVYVEKISGVLSLDTSLITKVPTPKHHSTKGRRDKLSPEETTLTDLFTGPNQLLYLDFQQHRYLHTWLQILLTYQ</sequence>
<dbReference type="OrthoDB" id="10017659at2759"/>
<evidence type="ECO:0000313" key="2">
    <source>
        <dbReference type="Proteomes" id="UP000593567"/>
    </source>
</evidence>
<comment type="caution">
    <text evidence="1">The sequence shown here is derived from an EMBL/GenBank/DDBJ whole genome shotgun (WGS) entry which is preliminary data.</text>
</comment>
<proteinExistence type="predicted"/>
<dbReference type="Proteomes" id="UP000593567">
    <property type="component" value="Unassembled WGS sequence"/>
</dbReference>
<evidence type="ECO:0000313" key="1">
    <source>
        <dbReference type="EMBL" id="KAF6025766.1"/>
    </source>
</evidence>
<protein>
    <submittedName>
        <fullName evidence="1">Uncharacterized protein</fullName>
    </submittedName>
</protein>